<keyword evidence="5" id="KW-0804">Transcription</keyword>
<feature type="region of interest" description="Disordered" evidence="7">
    <location>
        <begin position="100"/>
        <end position="131"/>
    </location>
</feature>
<evidence type="ECO:0000256" key="3">
    <source>
        <dbReference type="ARBA" id="ARBA00023015"/>
    </source>
</evidence>
<feature type="compositionally biased region" description="Basic and acidic residues" evidence="7">
    <location>
        <begin position="1"/>
        <end position="12"/>
    </location>
</feature>
<keyword evidence="2" id="KW-0611">Plant defense</keyword>
<reference evidence="9" key="1">
    <citation type="submission" date="2022-08" db="EMBL/GenBank/DDBJ databases">
        <title>Phylogenomics of transcriptionally active AP2/ERF and bHLH transcription factors and their promoter regions regulating camptothecin biosynthesis in Nothapodytes nimmoniana.</title>
        <authorList>
            <person name="Godbole R.C."/>
            <person name="Pable A.A."/>
            <person name="Singh S."/>
            <person name="Barvkar V.T."/>
        </authorList>
    </citation>
    <scope>NUCLEOTIDE SEQUENCE</scope>
</reference>
<evidence type="ECO:0000256" key="6">
    <source>
        <dbReference type="ARBA" id="ARBA00023242"/>
    </source>
</evidence>
<evidence type="ECO:0000256" key="5">
    <source>
        <dbReference type="ARBA" id="ARBA00023163"/>
    </source>
</evidence>
<feature type="region of interest" description="Disordered" evidence="7">
    <location>
        <begin position="390"/>
        <end position="421"/>
    </location>
</feature>
<dbReference type="Pfam" id="PF00847">
    <property type="entry name" value="AP2"/>
    <property type="match status" value="1"/>
</dbReference>
<evidence type="ECO:0000256" key="1">
    <source>
        <dbReference type="ARBA" id="ARBA00004123"/>
    </source>
</evidence>
<sequence length="421" mass="45187">MCVKVENPRDSGGKATGDGGEPQQSQEQTQQHGTNMLGTANVNPNTFHGYNWSSSEMSTMVAALTQVVSGRGGHINRPDLTGAFTSSFSAGCGSGIYSANSPSPSSYSSSSSGSWAGQKRGRDQKEETVTQPYQEPIQRVYIAFRELRAGESSSVTTVPKDAISIVTPNTNTTITTISPFTNRDIPAANIITTGQPPSTRKEKVTASHEETGEKRKKYRGVRQRPWGKWAAEIRDPHKAARVWLGTFETAEAAARAYDEAALRFRGSRAKLNFPENVGSLPPPIQTSLAATHVPASTAASRPLFYQSQPLQSSGIATGDYWEYCQLLQSNADFHGQQQPPSSLIQQMLYASSLAALDTNSVALLNSSSSSSVGSSTSQYPMLFSQQQATYFRAPGTENQDGEPDIPAPSWTLSGYSAAPPS</sequence>
<dbReference type="Gene3D" id="3.30.730.10">
    <property type="entry name" value="AP2/ERF domain"/>
    <property type="match status" value="1"/>
</dbReference>
<keyword evidence="6" id="KW-0539">Nucleus</keyword>
<name>A0A9E8Z2B7_NOTNI</name>
<dbReference type="InterPro" id="IPR001471">
    <property type="entry name" value="AP2/ERF_dom"/>
</dbReference>
<dbReference type="GO" id="GO:0006952">
    <property type="term" value="P:defense response"/>
    <property type="evidence" value="ECO:0007669"/>
    <property type="project" value="UniProtKB-KW"/>
</dbReference>
<dbReference type="GO" id="GO:0003700">
    <property type="term" value="F:DNA-binding transcription factor activity"/>
    <property type="evidence" value="ECO:0007669"/>
    <property type="project" value="InterPro"/>
</dbReference>
<evidence type="ECO:0000256" key="4">
    <source>
        <dbReference type="ARBA" id="ARBA00023125"/>
    </source>
</evidence>
<protein>
    <submittedName>
        <fullName evidence="9">Transcription factor ERF16</fullName>
    </submittedName>
</protein>
<dbReference type="GO" id="GO:0003677">
    <property type="term" value="F:DNA binding"/>
    <property type="evidence" value="ECO:0007669"/>
    <property type="project" value="UniProtKB-KW"/>
</dbReference>
<dbReference type="FunFam" id="3.30.730.10:FF:000001">
    <property type="entry name" value="Ethylene-responsive transcription factor 2"/>
    <property type="match status" value="1"/>
</dbReference>
<accession>A0A9E8Z2B7</accession>
<feature type="region of interest" description="Disordered" evidence="7">
    <location>
        <begin position="194"/>
        <end position="220"/>
    </location>
</feature>
<evidence type="ECO:0000256" key="7">
    <source>
        <dbReference type="SAM" id="MobiDB-lite"/>
    </source>
</evidence>
<dbReference type="AlphaFoldDB" id="A0A9E8Z2B7"/>
<feature type="region of interest" description="Disordered" evidence="7">
    <location>
        <begin position="1"/>
        <end position="32"/>
    </location>
</feature>
<proteinExistence type="evidence at transcript level"/>
<organism evidence="9">
    <name type="scientific">Nothapodytes nimmoniana</name>
    <name type="common">Nothapodytes foetida</name>
    <dbReference type="NCBI Taxonomy" id="159386"/>
    <lineage>
        <taxon>Eukaryota</taxon>
        <taxon>Viridiplantae</taxon>
        <taxon>Streptophyta</taxon>
        <taxon>Embryophyta</taxon>
        <taxon>Tracheophyta</taxon>
        <taxon>Spermatophyta</taxon>
        <taxon>Magnoliopsida</taxon>
        <taxon>eudicotyledons</taxon>
        <taxon>Gunneridae</taxon>
        <taxon>Pentapetalae</taxon>
        <taxon>asterids</taxon>
        <taxon>lamiids</taxon>
        <taxon>Icacinales</taxon>
        <taxon>Icacinaceae</taxon>
        <taxon>Nothapodytes</taxon>
    </lineage>
</organism>
<dbReference type="InterPro" id="IPR036955">
    <property type="entry name" value="AP2/ERF_dom_sf"/>
</dbReference>
<dbReference type="PANTHER" id="PTHR31190">
    <property type="entry name" value="DNA-BINDING DOMAIN"/>
    <property type="match status" value="1"/>
</dbReference>
<comment type="subcellular location">
    <subcellularLocation>
        <location evidence="1">Nucleus</location>
    </subcellularLocation>
</comment>
<dbReference type="InterPro" id="IPR016177">
    <property type="entry name" value="DNA-bd_dom_sf"/>
</dbReference>
<evidence type="ECO:0000259" key="8">
    <source>
        <dbReference type="PROSITE" id="PS51032"/>
    </source>
</evidence>
<keyword evidence="4" id="KW-0238">DNA-binding</keyword>
<dbReference type="GO" id="GO:0005634">
    <property type="term" value="C:nucleus"/>
    <property type="evidence" value="ECO:0007669"/>
    <property type="project" value="UniProtKB-SubCell"/>
</dbReference>
<dbReference type="PRINTS" id="PR00367">
    <property type="entry name" value="ETHRSPELEMNT"/>
</dbReference>
<dbReference type="SUPFAM" id="SSF54171">
    <property type="entry name" value="DNA-binding domain"/>
    <property type="match status" value="1"/>
</dbReference>
<feature type="compositionally biased region" description="Basic and acidic residues" evidence="7">
    <location>
        <begin position="199"/>
        <end position="213"/>
    </location>
</feature>
<evidence type="ECO:0000256" key="2">
    <source>
        <dbReference type="ARBA" id="ARBA00022821"/>
    </source>
</evidence>
<dbReference type="InterPro" id="IPR044808">
    <property type="entry name" value="ERF_plant"/>
</dbReference>
<keyword evidence="3" id="KW-0805">Transcription regulation</keyword>
<dbReference type="EMBL" id="OP311449">
    <property type="protein sequence ID" value="WAK85977.1"/>
    <property type="molecule type" value="mRNA"/>
</dbReference>
<dbReference type="PANTHER" id="PTHR31190:SF421">
    <property type="entry name" value="ETHYLENE-RESPONSIVE TRANSCRIPTION FACTOR ERF110"/>
    <property type="match status" value="1"/>
</dbReference>
<dbReference type="GO" id="GO:0009873">
    <property type="term" value="P:ethylene-activated signaling pathway"/>
    <property type="evidence" value="ECO:0007669"/>
    <property type="project" value="InterPro"/>
</dbReference>
<evidence type="ECO:0000313" key="9">
    <source>
        <dbReference type="EMBL" id="WAK85977.1"/>
    </source>
</evidence>
<feature type="compositionally biased region" description="Low complexity" evidence="7">
    <location>
        <begin position="100"/>
        <end position="114"/>
    </location>
</feature>
<dbReference type="SMART" id="SM00380">
    <property type="entry name" value="AP2"/>
    <property type="match status" value="1"/>
</dbReference>
<dbReference type="CDD" id="cd00018">
    <property type="entry name" value="AP2"/>
    <property type="match status" value="1"/>
</dbReference>
<feature type="domain" description="AP2/ERF" evidence="8">
    <location>
        <begin position="217"/>
        <end position="274"/>
    </location>
</feature>
<dbReference type="PROSITE" id="PS51032">
    <property type="entry name" value="AP2_ERF"/>
    <property type="match status" value="1"/>
</dbReference>